<dbReference type="RefSeq" id="WP_089136348.1">
    <property type="nucleotide sequence ID" value="NZ_BCMG01000003.1"/>
</dbReference>
<dbReference type="PANTHER" id="PTHR41913">
    <property type="entry name" value="DUF1684 DOMAIN-CONTAINING PROTEIN"/>
    <property type="match status" value="1"/>
</dbReference>
<dbReference type="InterPro" id="IPR012467">
    <property type="entry name" value="DUF1684"/>
</dbReference>
<evidence type="ECO:0000313" key="2">
    <source>
        <dbReference type="Proteomes" id="UP000198402"/>
    </source>
</evidence>
<comment type="caution">
    <text evidence="1">The sequence shown here is derived from an EMBL/GenBank/DDBJ whole genome shotgun (WGS) entry which is preliminary data.</text>
</comment>
<dbReference type="OrthoDB" id="5493262at2"/>
<proteinExistence type="predicted"/>
<reference evidence="1 2" key="1">
    <citation type="submission" date="2015-11" db="EMBL/GenBank/DDBJ databases">
        <title>Draft genome sequences of new species of the genus Lactobacillus isolated from orchardgrass silage.</title>
        <authorList>
            <person name="Tohno M."/>
            <person name="Tanizawa Y."/>
            <person name="Arita M."/>
        </authorList>
    </citation>
    <scope>NUCLEOTIDE SEQUENCE [LARGE SCALE GENOMIC DNA]</scope>
    <source>
        <strain evidence="1 2">IWT126</strain>
    </source>
</reference>
<protein>
    <recommendedName>
        <fullName evidence="3">DUF1684 domain-containing protein</fullName>
    </recommendedName>
</protein>
<organism evidence="1 2">
    <name type="scientific">Secundilactobacillus silagei JCM 19001</name>
    <dbReference type="NCBI Taxonomy" id="1302250"/>
    <lineage>
        <taxon>Bacteria</taxon>
        <taxon>Bacillati</taxon>
        <taxon>Bacillota</taxon>
        <taxon>Bacilli</taxon>
        <taxon>Lactobacillales</taxon>
        <taxon>Lactobacillaceae</taxon>
        <taxon>Secundilactobacillus</taxon>
    </lineage>
</organism>
<gene>
    <name evidence="1" type="ORF">IWT126_00752</name>
</gene>
<dbReference type="Pfam" id="PF07920">
    <property type="entry name" value="DUF1684"/>
    <property type="match status" value="1"/>
</dbReference>
<keyword evidence="2" id="KW-1185">Reference proteome</keyword>
<dbReference type="EMBL" id="BCMG01000003">
    <property type="protein sequence ID" value="GAX00737.1"/>
    <property type="molecule type" value="Genomic_DNA"/>
</dbReference>
<dbReference type="AlphaFoldDB" id="A0A1Z5IG42"/>
<dbReference type="PANTHER" id="PTHR41913:SF1">
    <property type="entry name" value="DUF1684 DOMAIN-CONTAINING PROTEIN"/>
    <property type="match status" value="1"/>
</dbReference>
<dbReference type="STRING" id="1302250.GCA_001313225_03180"/>
<evidence type="ECO:0008006" key="3">
    <source>
        <dbReference type="Google" id="ProtNLM"/>
    </source>
</evidence>
<name>A0A1Z5IG42_9LACO</name>
<dbReference type="Proteomes" id="UP000198402">
    <property type="component" value="Unassembled WGS sequence"/>
</dbReference>
<sequence>MSEYEQVPTSVDHEFGGSPIPKSLSYQEIQSLTEDEYEQLWQQWHKKRENKLSSEYGWLSLRSIDWLKDGKTKIIKGFPGQWRQNGNTVTYIPEAGKNVSNRGQIISEPKDIIVDTEADVNVEDFDYQGVRAQLIKRIGSGERKFAVRQRDPKSDTRHDFKGTKYFKLSKDWILPARYVPLDHWENVTTKAVLSDLSHKETAIGNIYFTYESKEYNLTVFQGHNDDSGWTRKDPKTNKTVYLDNRQETEGTANVLFKDSTSAKETYGGGRLLVFDISHPEKVDYIDFNTASNLPCFFTAFCTCPVSPNGNRLPFAVNAGETSEH</sequence>
<evidence type="ECO:0000313" key="1">
    <source>
        <dbReference type="EMBL" id="GAX00737.1"/>
    </source>
</evidence>
<accession>A0A1Z5IG42</accession>